<protein>
    <submittedName>
        <fullName evidence="1">Uncharacterized protein</fullName>
    </submittedName>
</protein>
<evidence type="ECO:0000313" key="2">
    <source>
        <dbReference type="Proteomes" id="UP000737420"/>
    </source>
</evidence>
<proteinExistence type="predicted"/>
<dbReference type="AlphaFoldDB" id="A0ABD0B7L8"/>
<dbReference type="EMBL" id="BPOP01000018">
    <property type="protein sequence ID" value="GJB92067.1"/>
    <property type="molecule type" value="Genomic_DNA"/>
</dbReference>
<comment type="caution">
    <text evidence="1">The sequence shown here is derived from an EMBL/GenBank/DDBJ whole genome shotgun (WGS) entry which is preliminary data.</text>
</comment>
<evidence type="ECO:0000313" key="1">
    <source>
        <dbReference type="EMBL" id="GJB92067.1"/>
    </source>
</evidence>
<accession>A0ABD0B7L8</accession>
<reference evidence="1 2" key="1">
    <citation type="submission" date="2021-07" db="EMBL/GenBank/DDBJ databases">
        <title>Draft genome sequence of carbapenem-resistant Aeromonas spp. in Japan.</title>
        <authorList>
            <person name="Maehana S."/>
            <person name="Suzuki M."/>
            <person name="Kitasato H."/>
        </authorList>
    </citation>
    <scope>NUCLEOTIDE SEQUENCE [LARGE SCALE GENOMIC DNA]</scope>
    <source>
        <strain evidence="1 2">KAM382</strain>
    </source>
</reference>
<name>A0ABD0B7L8_AERCA</name>
<organism evidence="1 2">
    <name type="scientific">Aeromonas caviae</name>
    <name type="common">Aeromonas punctata</name>
    <dbReference type="NCBI Taxonomy" id="648"/>
    <lineage>
        <taxon>Bacteria</taxon>
        <taxon>Pseudomonadati</taxon>
        <taxon>Pseudomonadota</taxon>
        <taxon>Gammaproteobacteria</taxon>
        <taxon>Aeromonadales</taxon>
        <taxon>Aeromonadaceae</taxon>
        <taxon>Aeromonas</taxon>
    </lineage>
</organism>
<gene>
    <name evidence="1" type="ORF">KAM382_21280</name>
</gene>
<dbReference type="Proteomes" id="UP000737420">
    <property type="component" value="Unassembled WGS sequence"/>
</dbReference>
<sequence length="184" mass="19785">MLRPCAQPSREGVLKLACILLSPAHGGETIPGAGEAGSERGAFMDIKPYGHQLAQSASQNRALATLSDSDDKQSGWSQQVSLSSQVLTGKAQQALTYEHLARNGKNTVLTGGVKDARVQQMVDKALGFDRKKFDDLERQLKGVADDKTLSAEERETQSKDLAAQRDAMLKEAMDRLTGKSASQA</sequence>